<feature type="region of interest" description="Disordered" evidence="1">
    <location>
        <begin position="241"/>
        <end position="267"/>
    </location>
</feature>
<evidence type="ECO:0000313" key="3">
    <source>
        <dbReference type="EMBL" id="POS73537.1"/>
    </source>
</evidence>
<accession>A0A2P5HTE9</accession>
<organism evidence="3 4">
    <name type="scientific">Diaporthe helianthi</name>
    <dbReference type="NCBI Taxonomy" id="158607"/>
    <lineage>
        <taxon>Eukaryota</taxon>
        <taxon>Fungi</taxon>
        <taxon>Dikarya</taxon>
        <taxon>Ascomycota</taxon>
        <taxon>Pezizomycotina</taxon>
        <taxon>Sordariomycetes</taxon>
        <taxon>Sordariomycetidae</taxon>
        <taxon>Diaporthales</taxon>
        <taxon>Diaporthaceae</taxon>
        <taxon>Diaporthe</taxon>
    </lineage>
</organism>
<dbReference type="OrthoDB" id="5242916at2759"/>
<feature type="domain" description="2EXR" evidence="2">
    <location>
        <begin position="7"/>
        <end position="61"/>
    </location>
</feature>
<dbReference type="AlphaFoldDB" id="A0A2P5HTE9"/>
<sequence length="432" mass="47779">MYPLKFFTKFPELPPELQLQVWESTIASQPSMHLFDVCVPPCYPESTLPTLAAASPTLEHHEDDHSTNQDTDTRLAKGEEAIYLDEVTDTLYLSPLATTTAECLSPQAIGASSSQGARFRADPSMYQFRSSLRTTCFNAAAAILRTTTRGVDTNTIYLGAPSTERGCASVTYDNTRDVLYLCFVPPAFRFPDDSGRLTSPLSAIFESIWSQELEGALHRARRVALDVSQLWPDLGARLAGDRGDVGEEQRGDLVEDGGEQDAQDGAGEAAVLEGEDGEDGEIDSISLIMQDIALLASTMQHNLEVLYLVDCCIGRYDSHTSLARPASLKARDLEETRDDGLYRTLRNGITPKEEKTRKPDVIQGVGKVWREVFDLERLGWDEKHPGFVFAEMFAEIVKMQQQECMGGDNHDGDVAKERIGFKGVRVLVTEDE</sequence>
<evidence type="ECO:0000313" key="4">
    <source>
        <dbReference type="Proteomes" id="UP000094444"/>
    </source>
</evidence>
<protein>
    <recommendedName>
        <fullName evidence="2">2EXR domain-containing protein</fullName>
    </recommendedName>
</protein>
<name>A0A2P5HTE9_DIAHE</name>
<evidence type="ECO:0000256" key="1">
    <source>
        <dbReference type="SAM" id="MobiDB-lite"/>
    </source>
</evidence>
<dbReference type="InParanoid" id="A0A2P5HTE9"/>
<proteinExistence type="predicted"/>
<keyword evidence="4" id="KW-1185">Reference proteome</keyword>
<comment type="caution">
    <text evidence="3">The sequence shown here is derived from an EMBL/GenBank/DDBJ whole genome shotgun (WGS) entry which is preliminary data.</text>
</comment>
<feature type="compositionally biased region" description="Basic and acidic residues" evidence="1">
    <location>
        <begin position="241"/>
        <end position="253"/>
    </location>
</feature>
<dbReference type="Pfam" id="PF20150">
    <property type="entry name" value="2EXR"/>
    <property type="match status" value="1"/>
</dbReference>
<dbReference type="EMBL" id="MAVT02000779">
    <property type="protein sequence ID" value="POS73537.1"/>
    <property type="molecule type" value="Genomic_DNA"/>
</dbReference>
<evidence type="ECO:0000259" key="2">
    <source>
        <dbReference type="Pfam" id="PF20150"/>
    </source>
</evidence>
<reference evidence="3" key="1">
    <citation type="submission" date="2017-09" db="EMBL/GenBank/DDBJ databases">
        <title>Polyketide synthases of a Diaporthe helianthi virulent isolate.</title>
        <authorList>
            <person name="Baroncelli R."/>
        </authorList>
    </citation>
    <scope>NUCLEOTIDE SEQUENCE [LARGE SCALE GENOMIC DNA]</scope>
    <source>
        <strain evidence="3">7/96</strain>
    </source>
</reference>
<dbReference type="Proteomes" id="UP000094444">
    <property type="component" value="Unassembled WGS sequence"/>
</dbReference>
<gene>
    <name evidence="3" type="ORF">DHEL01_v208067</name>
</gene>
<dbReference type="InterPro" id="IPR045518">
    <property type="entry name" value="2EXR"/>
</dbReference>